<dbReference type="eggNOG" id="ENOG502RMNW">
    <property type="taxonomic scope" value="Eukaryota"/>
</dbReference>
<reference evidence="2 3" key="1">
    <citation type="journal article" date="2011" name="Proc. Natl. Acad. Sci. U.S.A.">
        <title>Comparative genomics of xylose-fermenting fungi for enhanced biofuel production.</title>
        <authorList>
            <person name="Wohlbach D.J."/>
            <person name="Kuo A."/>
            <person name="Sato T.K."/>
            <person name="Potts K.M."/>
            <person name="Salamov A.A."/>
            <person name="LaButti K.M."/>
            <person name="Sun H."/>
            <person name="Clum A."/>
            <person name="Pangilinan J.L."/>
            <person name="Lindquist E.A."/>
            <person name="Lucas S."/>
            <person name="Lapidus A."/>
            <person name="Jin M."/>
            <person name="Gunawan C."/>
            <person name="Balan V."/>
            <person name="Dale B.E."/>
            <person name="Jeffries T.W."/>
            <person name="Zinkel R."/>
            <person name="Barry K.W."/>
            <person name="Grigoriev I.V."/>
            <person name="Gasch A.P."/>
        </authorList>
    </citation>
    <scope>NUCLEOTIDE SEQUENCE [LARGE SCALE GENOMIC DNA]</scope>
    <source>
        <strain evidence="3">ATCC 10573 / BCRC 21748 / CBS 615 / JCM 9827 / NBRC 10315 / NRRL Y-1498 / VKM Y-70</strain>
    </source>
</reference>
<proteinExistence type="predicted"/>
<organism evidence="3">
    <name type="scientific">Candida tenuis (strain ATCC 10573 / BCRC 21748 / CBS 615 / JCM 9827 / NBRC 10315 / NRRL Y-1498 / VKM Y-70)</name>
    <name type="common">Yeast</name>
    <name type="synonym">Yamadazyma tenuis</name>
    <dbReference type="NCBI Taxonomy" id="590646"/>
    <lineage>
        <taxon>Eukaryota</taxon>
        <taxon>Fungi</taxon>
        <taxon>Dikarya</taxon>
        <taxon>Ascomycota</taxon>
        <taxon>Saccharomycotina</taxon>
        <taxon>Pichiomycetes</taxon>
        <taxon>Debaryomycetaceae</taxon>
        <taxon>Yamadazyma</taxon>
    </lineage>
</organism>
<evidence type="ECO:0000313" key="2">
    <source>
        <dbReference type="EMBL" id="EGV63880.1"/>
    </source>
</evidence>
<feature type="compositionally biased region" description="Low complexity" evidence="1">
    <location>
        <begin position="44"/>
        <end position="57"/>
    </location>
</feature>
<evidence type="ECO:0000313" key="3">
    <source>
        <dbReference type="Proteomes" id="UP000000707"/>
    </source>
</evidence>
<dbReference type="RefSeq" id="XP_006686194.1">
    <property type="nucleotide sequence ID" value="XM_006686131.1"/>
</dbReference>
<feature type="region of interest" description="Disordered" evidence="1">
    <location>
        <begin position="324"/>
        <end position="356"/>
    </location>
</feature>
<keyword evidence="3" id="KW-1185">Reference proteome</keyword>
<sequence length="356" mass="39638">MQSGTEVFEDHKSPSSSTDPVSGSTSPHVIRPSLLGGLANRPRSSSTNSNGSNHSYNTRSLSIASLESPRNSIVSIDDQAFKSSTRNNSTTSLVSMSGQPPVTTPTNSLLLKERLLLNSSKLKSNSAILFSDDDEDTRVIKPLHVNSKSRSSSTSSTGNPAGIVSTRKTEKLIVKKDYRFKFKDLHKPKPTLDSKSSGVTSIVDSTPSPMSLTVNENIPKTTIEQNRENFKKKSTLKQPFSNLKRNLIFSKDVRLELLNNKLDFGSRFPGNKEVPENIEGLLKEDLKGDFKKLPIFHTLTQKDQLITKLNRKWNKQEKLISISSSNDVNDDTNNDNEYDNNRGSKRRYSSDNELDY</sequence>
<feature type="compositionally biased region" description="Low complexity" evidence="1">
    <location>
        <begin position="14"/>
        <end position="27"/>
    </location>
</feature>
<name>G3B4W0_CANTC</name>
<evidence type="ECO:0000256" key="1">
    <source>
        <dbReference type="SAM" id="MobiDB-lite"/>
    </source>
</evidence>
<feature type="region of interest" description="Disordered" evidence="1">
    <location>
        <begin position="84"/>
        <end position="106"/>
    </location>
</feature>
<dbReference type="KEGG" id="cten:18247174"/>
<dbReference type="HOGENOM" id="CLU_778448_0_0_1"/>
<gene>
    <name evidence="2" type="ORF">CANTEDRAFT_113905</name>
</gene>
<feature type="compositionally biased region" description="Low complexity" evidence="1">
    <location>
        <begin position="148"/>
        <end position="157"/>
    </location>
</feature>
<dbReference type="AlphaFoldDB" id="G3B4W0"/>
<dbReference type="EMBL" id="GL996521">
    <property type="protein sequence ID" value="EGV63880.1"/>
    <property type="molecule type" value="Genomic_DNA"/>
</dbReference>
<feature type="region of interest" description="Disordered" evidence="1">
    <location>
        <begin position="189"/>
        <end position="214"/>
    </location>
</feature>
<protein>
    <submittedName>
        <fullName evidence="2">Uncharacterized protein</fullName>
    </submittedName>
</protein>
<dbReference type="Proteomes" id="UP000000707">
    <property type="component" value="Unassembled WGS sequence"/>
</dbReference>
<dbReference type="OrthoDB" id="4096882at2759"/>
<feature type="compositionally biased region" description="Acidic residues" evidence="1">
    <location>
        <begin position="328"/>
        <end position="338"/>
    </location>
</feature>
<feature type="compositionally biased region" description="Polar residues" evidence="1">
    <location>
        <begin position="193"/>
        <end position="214"/>
    </location>
</feature>
<feature type="region of interest" description="Disordered" evidence="1">
    <location>
        <begin position="1"/>
        <end position="57"/>
    </location>
</feature>
<accession>G3B4W0</accession>
<feature type="region of interest" description="Disordered" evidence="1">
    <location>
        <begin position="144"/>
        <end position="164"/>
    </location>
</feature>
<dbReference type="GeneID" id="18247174"/>